<reference evidence="2" key="1">
    <citation type="journal article" date="2014" name="Science">
        <title>Ancient hybridizations among the ancestral genomes of bread wheat.</title>
        <authorList>
            <consortium name="International Wheat Genome Sequencing Consortium,"/>
            <person name="Marcussen T."/>
            <person name="Sandve S.R."/>
            <person name="Heier L."/>
            <person name="Spannagl M."/>
            <person name="Pfeifer M."/>
            <person name="Jakobsen K.S."/>
            <person name="Wulff B.B."/>
            <person name="Steuernagel B."/>
            <person name="Mayer K.F."/>
            <person name="Olsen O.A."/>
        </authorList>
    </citation>
    <scope>NUCLEOTIDE SEQUENCE [LARGE SCALE GENOMIC DNA]</scope>
    <source>
        <strain evidence="2">cv. AL8/78</strain>
    </source>
</reference>
<dbReference type="Proteomes" id="UP000015105">
    <property type="component" value="Chromosome 7D"/>
</dbReference>
<evidence type="ECO:0000313" key="2">
    <source>
        <dbReference type="Proteomes" id="UP000015105"/>
    </source>
</evidence>
<proteinExistence type="predicted"/>
<dbReference type="Gramene" id="AET7Gv20102200.7">
    <property type="protein sequence ID" value="AET7Gv20102200.7"/>
    <property type="gene ID" value="AET7Gv20102200"/>
</dbReference>
<dbReference type="AlphaFoldDB" id="A0A453QFT9"/>
<organism evidence="1 2">
    <name type="scientific">Aegilops tauschii subsp. strangulata</name>
    <name type="common">Goatgrass</name>
    <dbReference type="NCBI Taxonomy" id="200361"/>
    <lineage>
        <taxon>Eukaryota</taxon>
        <taxon>Viridiplantae</taxon>
        <taxon>Streptophyta</taxon>
        <taxon>Embryophyta</taxon>
        <taxon>Tracheophyta</taxon>
        <taxon>Spermatophyta</taxon>
        <taxon>Magnoliopsida</taxon>
        <taxon>Liliopsida</taxon>
        <taxon>Poales</taxon>
        <taxon>Poaceae</taxon>
        <taxon>BOP clade</taxon>
        <taxon>Pooideae</taxon>
        <taxon>Triticodae</taxon>
        <taxon>Triticeae</taxon>
        <taxon>Triticinae</taxon>
        <taxon>Aegilops</taxon>
    </lineage>
</organism>
<evidence type="ECO:0000313" key="1">
    <source>
        <dbReference type="EnsemblPlants" id="AET7Gv20102200.7"/>
    </source>
</evidence>
<name>A0A453QFT9_AEGTS</name>
<reference evidence="2" key="2">
    <citation type="journal article" date="2017" name="Nat. Plants">
        <title>The Aegilops tauschii genome reveals multiple impacts of transposons.</title>
        <authorList>
            <person name="Zhao G."/>
            <person name="Zou C."/>
            <person name="Li K."/>
            <person name="Wang K."/>
            <person name="Li T."/>
            <person name="Gao L."/>
            <person name="Zhang X."/>
            <person name="Wang H."/>
            <person name="Yang Z."/>
            <person name="Liu X."/>
            <person name="Jiang W."/>
            <person name="Mao L."/>
            <person name="Kong X."/>
            <person name="Jiao Y."/>
            <person name="Jia J."/>
        </authorList>
    </citation>
    <scope>NUCLEOTIDE SEQUENCE [LARGE SCALE GENOMIC DNA]</scope>
    <source>
        <strain evidence="2">cv. AL8/78</strain>
    </source>
</reference>
<keyword evidence="2" id="KW-1185">Reference proteome</keyword>
<reference evidence="1" key="4">
    <citation type="submission" date="2019-03" db="UniProtKB">
        <authorList>
            <consortium name="EnsemblPlants"/>
        </authorList>
    </citation>
    <scope>IDENTIFICATION</scope>
</reference>
<protein>
    <submittedName>
        <fullName evidence="1">Uncharacterized protein</fullName>
    </submittedName>
</protein>
<reference evidence="1" key="5">
    <citation type="journal article" date="2021" name="G3 (Bethesda)">
        <title>Aegilops tauschii genome assembly Aet v5.0 features greater sequence contiguity and improved annotation.</title>
        <authorList>
            <person name="Wang L."/>
            <person name="Zhu T."/>
            <person name="Rodriguez J.C."/>
            <person name="Deal K.R."/>
            <person name="Dubcovsky J."/>
            <person name="McGuire P.E."/>
            <person name="Lux T."/>
            <person name="Spannagl M."/>
            <person name="Mayer K.F.X."/>
            <person name="Baldrich P."/>
            <person name="Meyers B.C."/>
            <person name="Huo N."/>
            <person name="Gu Y.Q."/>
            <person name="Zhou H."/>
            <person name="Devos K.M."/>
            <person name="Bennetzen J.L."/>
            <person name="Unver T."/>
            <person name="Budak H."/>
            <person name="Gulick P.J."/>
            <person name="Galiba G."/>
            <person name="Kalapos B."/>
            <person name="Nelson D.R."/>
            <person name="Li P."/>
            <person name="You F.M."/>
            <person name="Luo M.C."/>
            <person name="Dvorak J."/>
        </authorList>
    </citation>
    <scope>NUCLEOTIDE SEQUENCE [LARGE SCALE GENOMIC DNA]</scope>
    <source>
        <strain evidence="1">cv. AL8/78</strain>
    </source>
</reference>
<accession>A0A453QFT9</accession>
<dbReference type="EnsemblPlants" id="AET7Gv20102200.7">
    <property type="protein sequence ID" value="AET7Gv20102200.7"/>
    <property type="gene ID" value="AET7Gv20102200"/>
</dbReference>
<sequence length="96" mass="10663">MIEQIWSIAHPLIDDSVCVQRQEFVLVICIIRSQLLMLSPGNKFRYKQCHQLASSVVISPFLTASKPAIYTGVDWADGDQLKEAIDGQLVLSSNSS</sequence>
<reference evidence="1" key="3">
    <citation type="journal article" date="2017" name="Nature">
        <title>Genome sequence of the progenitor of the wheat D genome Aegilops tauschii.</title>
        <authorList>
            <person name="Luo M.C."/>
            <person name="Gu Y.Q."/>
            <person name="Puiu D."/>
            <person name="Wang H."/>
            <person name="Twardziok S.O."/>
            <person name="Deal K.R."/>
            <person name="Huo N."/>
            <person name="Zhu T."/>
            <person name="Wang L."/>
            <person name="Wang Y."/>
            <person name="McGuire P.E."/>
            <person name="Liu S."/>
            <person name="Long H."/>
            <person name="Ramasamy R.K."/>
            <person name="Rodriguez J.C."/>
            <person name="Van S.L."/>
            <person name="Yuan L."/>
            <person name="Wang Z."/>
            <person name="Xia Z."/>
            <person name="Xiao L."/>
            <person name="Anderson O.D."/>
            <person name="Ouyang S."/>
            <person name="Liang Y."/>
            <person name="Zimin A.V."/>
            <person name="Pertea G."/>
            <person name="Qi P."/>
            <person name="Bennetzen J.L."/>
            <person name="Dai X."/>
            <person name="Dawson M.W."/>
            <person name="Muller H.G."/>
            <person name="Kugler K."/>
            <person name="Rivarola-Duarte L."/>
            <person name="Spannagl M."/>
            <person name="Mayer K.F.X."/>
            <person name="Lu F.H."/>
            <person name="Bevan M.W."/>
            <person name="Leroy P."/>
            <person name="Li P."/>
            <person name="You F.M."/>
            <person name="Sun Q."/>
            <person name="Liu Z."/>
            <person name="Lyons E."/>
            <person name="Wicker T."/>
            <person name="Salzberg S.L."/>
            <person name="Devos K.M."/>
            <person name="Dvorak J."/>
        </authorList>
    </citation>
    <scope>NUCLEOTIDE SEQUENCE [LARGE SCALE GENOMIC DNA]</scope>
    <source>
        <strain evidence="1">cv. AL8/78</strain>
    </source>
</reference>